<name>A0ABN5AYH8_9GAMM</name>
<sequence>MNYIIEVCGPAKEFYDTTQITLKANKEINSIEIKELLLQNLKSAEYLEQAESLFNSSLIATEEDFFETSKLLPNNQKLFLIPPVCGG</sequence>
<dbReference type="EMBL" id="CP022132">
    <property type="protein sequence ID" value="ASG67177.1"/>
    <property type="molecule type" value="Genomic_DNA"/>
</dbReference>
<evidence type="ECO:0000313" key="2">
    <source>
        <dbReference type="Proteomes" id="UP000249910"/>
    </source>
</evidence>
<evidence type="ECO:0008006" key="3">
    <source>
        <dbReference type="Google" id="ProtNLM"/>
    </source>
</evidence>
<accession>A0ABN5AYH8</accession>
<organism evidence="1 2">
    <name type="scientific">Francisella halioticida</name>
    <dbReference type="NCBI Taxonomy" id="549298"/>
    <lineage>
        <taxon>Bacteria</taxon>
        <taxon>Pseudomonadati</taxon>
        <taxon>Pseudomonadota</taxon>
        <taxon>Gammaproteobacteria</taxon>
        <taxon>Thiotrichales</taxon>
        <taxon>Francisellaceae</taxon>
        <taxon>Francisella</taxon>
    </lineage>
</organism>
<evidence type="ECO:0000313" key="1">
    <source>
        <dbReference type="EMBL" id="ASG67177.1"/>
    </source>
</evidence>
<dbReference type="Gene3D" id="3.10.20.30">
    <property type="match status" value="1"/>
</dbReference>
<dbReference type="RefSeq" id="WP_088771733.1">
    <property type="nucleotide sequence ID" value="NZ_AP023082.1"/>
</dbReference>
<protein>
    <recommendedName>
        <fullName evidence="3">Molybdopterin synthase sulfur carrier subunit</fullName>
    </recommendedName>
</protein>
<reference evidence="1 2" key="1">
    <citation type="submission" date="2017-06" db="EMBL/GenBank/DDBJ databases">
        <title>Complete genome of Francisella halioticida.</title>
        <authorList>
            <person name="Sjodin A."/>
        </authorList>
    </citation>
    <scope>NUCLEOTIDE SEQUENCE [LARGE SCALE GENOMIC DNA]</scope>
    <source>
        <strain evidence="1 2">DSM 23729</strain>
    </source>
</reference>
<dbReference type="Proteomes" id="UP000249910">
    <property type="component" value="Chromosome"/>
</dbReference>
<dbReference type="InterPro" id="IPR012675">
    <property type="entry name" value="Beta-grasp_dom_sf"/>
</dbReference>
<keyword evidence="2" id="KW-1185">Reference proteome</keyword>
<proteinExistence type="predicted"/>
<gene>
    <name evidence="1" type="ORF">CDV26_01160</name>
</gene>